<feature type="transmembrane region" description="Helical" evidence="5">
    <location>
        <begin position="457"/>
        <end position="477"/>
    </location>
</feature>
<dbReference type="OrthoDB" id="9768329at2"/>
<dbReference type="GO" id="GO:0050136">
    <property type="term" value="F:NADH dehydrogenase (quinone) (non-electrogenic) activity"/>
    <property type="evidence" value="ECO:0007669"/>
    <property type="project" value="UniProtKB-UniRule"/>
</dbReference>
<feature type="transmembrane region" description="Helical" evidence="5">
    <location>
        <begin position="370"/>
        <end position="392"/>
    </location>
</feature>
<proteinExistence type="inferred from homology"/>
<comment type="subunit">
    <text evidence="5">NDH-1 is composed of 14 different subunits. Subunits NuoA, H, J, K, L, M, N constitute the membrane sector of the complex.</text>
</comment>
<dbReference type="EC" id="7.1.1.-" evidence="5"/>
<keyword evidence="9" id="KW-1185">Reference proteome</keyword>
<comment type="similarity">
    <text evidence="5">Belongs to the complex I subunit 2 family.</text>
</comment>
<evidence type="ECO:0000256" key="2">
    <source>
        <dbReference type="ARBA" id="ARBA00022692"/>
    </source>
</evidence>
<evidence type="ECO:0000256" key="4">
    <source>
        <dbReference type="ARBA" id="ARBA00023136"/>
    </source>
</evidence>
<evidence type="ECO:0000256" key="3">
    <source>
        <dbReference type="ARBA" id="ARBA00022989"/>
    </source>
</evidence>
<feature type="transmembrane region" description="Helical" evidence="5">
    <location>
        <begin position="40"/>
        <end position="58"/>
    </location>
</feature>
<feature type="transmembrane region" description="Helical" evidence="5">
    <location>
        <begin position="204"/>
        <end position="229"/>
    </location>
</feature>
<keyword evidence="5" id="KW-0830">Ubiquinone</keyword>
<evidence type="ECO:0000259" key="7">
    <source>
        <dbReference type="Pfam" id="PF00361"/>
    </source>
</evidence>
<keyword evidence="5" id="KW-0874">Quinone</keyword>
<dbReference type="Pfam" id="PF00361">
    <property type="entry name" value="Proton_antipo_M"/>
    <property type="match status" value="1"/>
</dbReference>
<dbReference type="GO" id="GO:0042773">
    <property type="term" value="P:ATP synthesis coupled electron transport"/>
    <property type="evidence" value="ECO:0007669"/>
    <property type="project" value="InterPro"/>
</dbReference>
<dbReference type="InterPro" id="IPR001750">
    <property type="entry name" value="ND/Mrp_TM"/>
</dbReference>
<dbReference type="GO" id="GO:0008137">
    <property type="term" value="F:NADH dehydrogenase (ubiquinone) activity"/>
    <property type="evidence" value="ECO:0007669"/>
    <property type="project" value="InterPro"/>
</dbReference>
<feature type="transmembrane region" description="Helical" evidence="5">
    <location>
        <begin position="272"/>
        <end position="293"/>
    </location>
</feature>
<keyword evidence="5" id="KW-0520">NAD</keyword>
<feature type="domain" description="NADH:quinone oxidoreductase/Mrp antiporter transmembrane" evidence="7">
    <location>
        <begin position="125"/>
        <end position="420"/>
    </location>
</feature>
<evidence type="ECO:0000313" key="8">
    <source>
        <dbReference type="EMBL" id="RFF32614.1"/>
    </source>
</evidence>
<evidence type="ECO:0000256" key="5">
    <source>
        <dbReference type="HAMAP-Rule" id="MF_00445"/>
    </source>
</evidence>
<dbReference type="Proteomes" id="UP000260351">
    <property type="component" value="Unassembled WGS sequence"/>
</dbReference>
<dbReference type="GO" id="GO:0005886">
    <property type="term" value="C:plasma membrane"/>
    <property type="evidence" value="ECO:0007669"/>
    <property type="project" value="UniProtKB-SubCell"/>
</dbReference>
<keyword evidence="5" id="KW-1003">Cell membrane</keyword>
<evidence type="ECO:0000256" key="1">
    <source>
        <dbReference type="ARBA" id="ARBA00004127"/>
    </source>
</evidence>
<sequence length="478" mass="51421">MTIAELQLALPEIFVLSMACVVLLADLFISDERRGLTHTLAVITLVFAAILSLRLMMAPGQVEYAFSDTFIRDRFGDVLKVFCYLILIGVFVYAKHYLRQFNLFKGEFYTLSLFALVGTMVLISAGSLLTVYLGLELLTLASYALVAIDRNSLKGSEAAMKYFVLGSLASGFLLFGMSLIFGATGSLDLTDVSAALSAGMGESMLLTVGLVFIVMGIAFKLGAVPLHMWIPDVYHGAPLPITLFLSSVPKLAAVALAIRLLDNGLIELHADWQGMLIVLAALSMVLGNVVAIAQTNIKRMLGYSTISHMGFVLLGMLPATQQGYAAAMFYAIVYAIMSAGAFAVLILLSNKGAEAENLDDLKGLAKRNPWHALMMLMLMFSLAGIPVFVGFFAKWQVIAAALSAGFTWLAILAVLTAVIGAFYYLRVVKLMYFDEPEDAEPVTAPVDFRAVLTVNGVAMLALGIFSGGLISLCVSAFV</sequence>
<accession>A0A3E1KDN6</accession>
<evidence type="ECO:0000256" key="6">
    <source>
        <dbReference type="RuleBase" id="RU000320"/>
    </source>
</evidence>
<feature type="transmembrane region" description="Helical" evidence="5">
    <location>
        <begin position="241"/>
        <end position="260"/>
    </location>
</feature>
<keyword evidence="5" id="KW-0813">Transport</keyword>
<keyword evidence="8" id="KW-0560">Oxidoreductase</keyword>
<comment type="catalytic activity">
    <reaction evidence="5">
        <text>a quinone + NADH + 5 H(+)(in) = a quinol + NAD(+) + 4 H(+)(out)</text>
        <dbReference type="Rhea" id="RHEA:57888"/>
        <dbReference type="ChEBI" id="CHEBI:15378"/>
        <dbReference type="ChEBI" id="CHEBI:24646"/>
        <dbReference type="ChEBI" id="CHEBI:57540"/>
        <dbReference type="ChEBI" id="CHEBI:57945"/>
        <dbReference type="ChEBI" id="CHEBI:132124"/>
    </reaction>
</comment>
<dbReference type="RefSeq" id="WP_116649321.1">
    <property type="nucleotide sequence ID" value="NZ_QUZK01000005.1"/>
</dbReference>
<feature type="transmembrane region" description="Helical" evidence="5">
    <location>
        <begin position="160"/>
        <end position="184"/>
    </location>
</feature>
<dbReference type="NCBIfam" id="NF004442">
    <property type="entry name" value="PRK05777.1-5"/>
    <property type="match status" value="1"/>
</dbReference>
<dbReference type="EMBL" id="QUZK01000005">
    <property type="protein sequence ID" value="RFF32614.1"/>
    <property type="molecule type" value="Genomic_DNA"/>
</dbReference>
<comment type="caution">
    <text evidence="8">The sequence shown here is derived from an EMBL/GenBank/DDBJ whole genome shotgun (WGS) entry which is preliminary data.</text>
</comment>
<feature type="transmembrane region" description="Helical" evidence="5">
    <location>
        <begin position="325"/>
        <end position="349"/>
    </location>
</feature>
<dbReference type="AlphaFoldDB" id="A0A3E1KDN6"/>
<dbReference type="HAMAP" id="MF_00445">
    <property type="entry name" value="NDH1_NuoN_1"/>
    <property type="match status" value="1"/>
</dbReference>
<feature type="transmembrane region" description="Helical" evidence="5">
    <location>
        <begin position="6"/>
        <end position="28"/>
    </location>
</feature>
<organism evidence="8 9">
    <name type="scientific">Wenzhouxiangella sediminis</name>
    <dbReference type="NCBI Taxonomy" id="1792836"/>
    <lineage>
        <taxon>Bacteria</taxon>
        <taxon>Pseudomonadati</taxon>
        <taxon>Pseudomonadota</taxon>
        <taxon>Gammaproteobacteria</taxon>
        <taxon>Chromatiales</taxon>
        <taxon>Wenzhouxiangellaceae</taxon>
        <taxon>Wenzhouxiangella</taxon>
    </lineage>
</organism>
<name>A0A3E1KDN6_9GAMM</name>
<keyword evidence="2 5" id="KW-0812">Transmembrane</keyword>
<reference evidence="8 9" key="1">
    <citation type="submission" date="2018-08" db="EMBL/GenBank/DDBJ databases">
        <title>Wenzhouxiangella salilacus sp. nov., a novel bacterium isolated from a saline lake in Xinjiang Province, China.</title>
        <authorList>
            <person name="Han S."/>
        </authorList>
    </citation>
    <scope>NUCLEOTIDE SEQUENCE [LARGE SCALE GENOMIC DNA]</scope>
    <source>
        <strain evidence="8 9">XDB06</strain>
    </source>
</reference>
<feature type="transmembrane region" description="Helical" evidence="5">
    <location>
        <begin position="300"/>
        <end position="319"/>
    </location>
</feature>
<comment type="function">
    <text evidence="5">NDH-1 shuttles electrons from NADH, via FMN and iron-sulfur (Fe-S) centers, to quinones in the respiratory chain. The immediate electron acceptor for the enzyme in this species is believed to be ubiquinone. Couples the redox reaction to proton translocation (for every two electrons transferred, four hydrogen ions are translocated across the cytoplasmic membrane), and thus conserves the redox energy in a proton gradient.</text>
</comment>
<keyword evidence="4 5" id="KW-0472">Membrane</keyword>
<keyword evidence="3 5" id="KW-1133">Transmembrane helix</keyword>
<keyword evidence="5" id="KW-1278">Translocase</keyword>
<dbReference type="NCBIfam" id="TIGR01770">
    <property type="entry name" value="NDH_I_N"/>
    <property type="match status" value="1"/>
</dbReference>
<dbReference type="InterPro" id="IPR010096">
    <property type="entry name" value="NADH-Q_OxRdtase_suN/2"/>
</dbReference>
<feature type="transmembrane region" description="Helical" evidence="5">
    <location>
        <begin position="398"/>
        <end position="425"/>
    </location>
</feature>
<dbReference type="PRINTS" id="PR01434">
    <property type="entry name" value="NADHDHGNASE5"/>
</dbReference>
<dbReference type="GO" id="GO:0012505">
    <property type="term" value="C:endomembrane system"/>
    <property type="evidence" value="ECO:0007669"/>
    <property type="project" value="UniProtKB-SubCell"/>
</dbReference>
<comment type="subcellular location">
    <subcellularLocation>
        <location evidence="5">Cell membrane</location>
        <topology evidence="5">Multi-pass membrane protein</topology>
    </subcellularLocation>
    <subcellularLocation>
        <location evidence="1">Endomembrane system</location>
        <topology evidence="1">Multi-pass membrane protein</topology>
    </subcellularLocation>
    <subcellularLocation>
        <location evidence="6">Membrane</location>
        <topology evidence="6">Multi-pass membrane protein</topology>
    </subcellularLocation>
</comment>
<evidence type="ECO:0000313" key="9">
    <source>
        <dbReference type="Proteomes" id="UP000260351"/>
    </source>
</evidence>
<protein>
    <recommendedName>
        <fullName evidence="5">NADH-quinone oxidoreductase subunit N</fullName>
        <ecNumber evidence="5">7.1.1.-</ecNumber>
    </recommendedName>
    <alternativeName>
        <fullName evidence="5">NADH dehydrogenase I subunit N</fullName>
    </alternativeName>
    <alternativeName>
        <fullName evidence="5">NDH-1 subunit N</fullName>
    </alternativeName>
</protein>
<dbReference type="PANTHER" id="PTHR22773">
    <property type="entry name" value="NADH DEHYDROGENASE"/>
    <property type="match status" value="1"/>
</dbReference>
<dbReference type="GO" id="GO:0048038">
    <property type="term" value="F:quinone binding"/>
    <property type="evidence" value="ECO:0007669"/>
    <property type="project" value="UniProtKB-KW"/>
</dbReference>
<gene>
    <name evidence="5 8" type="primary">nuoN</name>
    <name evidence="8" type="ORF">DZC52_01350</name>
</gene>
<feature type="transmembrane region" description="Helical" evidence="5">
    <location>
        <begin position="78"/>
        <end position="94"/>
    </location>
</feature>